<dbReference type="PROSITE" id="PS51257">
    <property type="entry name" value="PROKAR_LIPOPROTEIN"/>
    <property type="match status" value="1"/>
</dbReference>
<keyword evidence="2" id="KW-0479">Metal-binding</keyword>
<dbReference type="GO" id="GO:0046872">
    <property type="term" value="F:metal ion binding"/>
    <property type="evidence" value="ECO:0007669"/>
    <property type="project" value="UniProtKB-KW"/>
</dbReference>
<keyword evidence="3 4" id="KW-0732">Signal</keyword>
<dbReference type="HOGENOM" id="CLU_1137223_0_0_0"/>
<accession>I0IFN4</accession>
<dbReference type="PANTHER" id="PTHR30632">
    <property type="entry name" value="MOLYBDATE-BINDING PERIPLASMIC PROTEIN"/>
    <property type="match status" value="1"/>
</dbReference>
<evidence type="ECO:0000313" key="6">
    <source>
        <dbReference type="Proteomes" id="UP000007881"/>
    </source>
</evidence>
<gene>
    <name evidence="5" type="ordered locus">PSMK_19130</name>
</gene>
<dbReference type="STRING" id="1142394.PSMK_19130"/>
<dbReference type="Pfam" id="PF13531">
    <property type="entry name" value="SBP_bac_11"/>
    <property type="match status" value="1"/>
</dbReference>
<dbReference type="Gene3D" id="3.40.190.10">
    <property type="entry name" value="Periplasmic binding protein-like II"/>
    <property type="match status" value="2"/>
</dbReference>
<dbReference type="Proteomes" id="UP000007881">
    <property type="component" value="Chromosome"/>
</dbReference>
<evidence type="ECO:0000256" key="3">
    <source>
        <dbReference type="ARBA" id="ARBA00022729"/>
    </source>
</evidence>
<proteinExistence type="inferred from homology"/>
<evidence type="ECO:0000256" key="1">
    <source>
        <dbReference type="ARBA" id="ARBA00009175"/>
    </source>
</evidence>
<evidence type="ECO:0000256" key="4">
    <source>
        <dbReference type="SAM" id="SignalP"/>
    </source>
</evidence>
<keyword evidence="6" id="KW-1185">Reference proteome</keyword>
<dbReference type="InterPro" id="IPR005950">
    <property type="entry name" value="ModA"/>
</dbReference>
<dbReference type="PANTHER" id="PTHR30632:SF0">
    <property type="entry name" value="SULFATE-BINDING PROTEIN"/>
    <property type="match status" value="1"/>
</dbReference>
<evidence type="ECO:0000256" key="2">
    <source>
        <dbReference type="ARBA" id="ARBA00022723"/>
    </source>
</evidence>
<protein>
    <submittedName>
        <fullName evidence="5">Putative molybdenum ABC transporter substrate binding protein</fullName>
    </submittedName>
</protein>
<dbReference type="NCBIfam" id="TIGR01256">
    <property type="entry name" value="modA"/>
    <property type="match status" value="1"/>
</dbReference>
<dbReference type="EMBL" id="AP012338">
    <property type="protein sequence ID" value="BAM04072.1"/>
    <property type="molecule type" value="Genomic_DNA"/>
</dbReference>
<feature type="signal peptide" evidence="4">
    <location>
        <begin position="1"/>
        <end position="24"/>
    </location>
</feature>
<dbReference type="AlphaFoldDB" id="I0IFN4"/>
<comment type="similarity">
    <text evidence="1">Belongs to the bacterial solute-binding protein ModA family.</text>
</comment>
<feature type="chain" id="PRO_5003629219" evidence="4">
    <location>
        <begin position="25"/>
        <end position="244"/>
    </location>
</feature>
<name>I0IFN4_PHYMF</name>
<dbReference type="InterPro" id="IPR050682">
    <property type="entry name" value="ModA/WtpA"/>
</dbReference>
<dbReference type="KEGG" id="phm:PSMK_19130"/>
<dbReference type="SUPFAM" id="SSF53850">
    <property type="entry name" value="Periplasmic binding protein-like II"/>
    <property type="match status" value="1"/>
</dbReference>
<evidence type="ECO:0000313" key="5">
    <source>
        <dbReference type="EMBL" id="BAM04072.1"/>
    </source>
</evidence>
<dbReference type="GO" id="GO:0030973">
    <property type="term" value="F:molybdate ion binding"/>
    <property type="evidence" value="ECO:0007669"/>
    <property type="project" value="TreeGrafter"/>
</dbReference>
<dbReference type="GO" id="GO:0015689">
    <property type="term" value="P:molybdate ion transport"/>
    <property type="evidence" value="ECO:0007669"/>
    <property type="project" value="InterPro"/>
</dbReference>
<organism evidence="5 6">
    <name type="scientific">Phycisphaera mikurensis (strain NBRC 102666 / KCTC 22515 / FYK2301M01)</name>
    <dbReference type="NCBI Taxonomy" id="1142394"/>
    <lineage>
        <taxon>Bacteria</taxon>
        <taxon>Pseudomonadati</taxon>
        <taxon>Planctomycetota</taxon>
        <taxon>Phycisphaerae</taxon>
        <taxon>Phycisphaerales</taxon>
        <taxon>Phycisphaeraceae</taxon>
        <taxon>Phycisphaera</taxon>
    </lineage>
</organism>
<reference evidence="5 6" key="1">
    <citation type="submission" date="2012-02" db="EMBL/GenBank/DDBJ databases">
        <title>Complete genome sequence of Phycisphaera mikurensis NBRC 102666.</title>
        <authorList>
            <person name="Ankai A."/>
            <person name="Hosoyama A."/>
            <person name="Terui Y."/>
            <person name="Sekine M."/>
            <person name="Fukai R."/>
            <person name="Kato Y."/>
            <person name="Nakamura S."/>
            <person name="Yamada-Narita S."/>
            <person name="Kawakoshi A."/>
            <person name="Fukunaga Y."/>
            <person name="Yamazaki S."/>
            <person name="Fujita N."/>
        </authorList>
    </citation>
    <scope>NUCLEOTIDE SEQUENCE [LARGE SCALE GENOMIC DNA]</scope>
    <source>
        <strain evidence="6">NBRC 102666 / KCTC 22515 / FYK2301M01</strain>
    </source>
</reference>
<dbReference type="eggNOG" id="COG0725">
    <property type="taxonomic scope" value="Bacteria"/>
</dbReference>
<sequence>MRAGRLLSLLVALAAGAAAGCGEAGPPPLRVGVASSLGGVVDTLIGGDERVEVVAASSGRLAAQTRAGAGFDVLVLAGTERMERLAEEGRVLPATVREVADNRLVLAARRADPTRPGAHRVLAVAEPATVPLGRYTRQAIASGRLRTPLPPAVVYGASAAQVAAFLRAGEVDLAFLYASDAGPGSGLLVVEEVAGDAHEAIAYPGAVVAGAADPARAAALLGSLTDGRGRAAFRAAGFSDPPGG</sequence>